<accession>A0A9D4QBJ8</accession>
<dbReference type="PANTHER" id="PTHR47577">
    <property type="entry name" value="THAP DOMAIN-CONTAINING PROTEIN 6"/>
    <property type="match status" value="1"/>
</dbReference>
<feature type="compositionally biased region" description="Basic and acidic residues" evidence="1">
    <location>
        <begin position="500"/>
        <end position="517"/>
    </location>
</feature>
<dbReference type="VEuPathDB" id="VectorBase:RSAN_050885"/>
<dbReference type="Proteomes" id="UP000821837">
    <property type="component" value="Chromosome 11"/>
</dbReference>
<dbReference type="EMBL" id="JABSTV010001247">
    <property type="protein sequence ID" value="KAH7973296.1"/>
    <property type="molecule type" value="Genomic_DNA"/>
</dbReference>
<gene>
    <name evidence="4" type="ORF">HPB52_023361</name>
</gene>
<feature type="domain" description="Transposable element P transposase-like RNase H C-terminal" evidence="3">
    <location>
        <begin position="310"/>
        <end position="343"/>
    </location>
</feature>
<feature type="region of interest" description="Disordered" evidence="1">
    <location>
        <begin position="119"/>
        <end position="145"/>
    </location>
</feature>
<sequence>MSSAAWRRHVDGFLDPATRRGRHVDRHERTVQAGGHVDRRAETKKKGRHVGASPSNKAVPRADKELTATSTVCDLHFHQQDILKTYVHVIDGKSVEIPRGKWSLAKDAVPKVFPNLPAYLSKPPEKKRKPRCKSAKRPADQASEQRQDCINFGHYRLLHNTEKAMQLKVVPKLTSSHVNPGKLEKMCVRLATQLLSRSVAIGLKFYREQQYPGFEDTQGTENFTLLMNNIFDALNAKCPITGIYKNSPKIKVIQDFLGMLNTTERTSRLDNTRMFASQMTMESLRVTLMSVLDIITFLHSRDVPYVLTAKLNQDPLERFFGVVRSFGGDEDHPTITHFGQIFRLLSLYTPLKMATKGNCSGEADPVLVAVHESLSDEKAIALSKKEARVEELSKQTTPHRLEPDATVPPPGDKHRNGATCGVWRQRRASKMSFQSAQGIGGSPGVERKSGGGMGDAITREKLYTKRRKEENENERETPTRKESPQCSRIDAEPLDGEMAEETRRGGRYGEQRSDGGKRRSSVAAEWNH</sequence>
<feature type="compositionally biased region" description="Basic and acidic residues" evidence="1">
    <location>
        <begin position="385"/>
        <end position="403"/>
    </location>
</feature>
<dbReference type="PANTHER" id="PTHR47577:SF2">
    <property type="entry name" value="THAP DOMAIN CONTAINING 9"/>
    <property type="match status" value="1"/>
</dbReference>
<comment type="caution">
    <text evidence="4">The sequence shown here is derived from an EMBL/GenBank/DDBJ whole genome shotgun (WGS) entry which is preliminary data.</text>
</comment>
<protein>
    <submittedName>
        <fullName evidence="4">Uncharacterized protein</fullName>
    </submittedName>
</protein>
<feature type="region of interest" description="Disordered" evidence="1">
    <location>
        <begin position="385"/>
        <end position="417"/>
    </location>
</feature>
<evidence type="ECO:0000313" key="5">
    <source>
        <dbReference type="Proteomes" id="UP000821837"/>
    </source>
</evidence>
<keyword evidence="5" id="KW-1185">Reference proteome</keyword>
<feature type="compositionally biased region" description="Basic residues" evidence="1">
    <location>
        <begin position="125"/>
        <end position="136"/>
    </location>
</feature>
<evidence type="ECO:0000256" key="1">
    <source>
        <dbReference type="SAM" id="MobiDB-lite"/>
    </source>
</evidence>
<evidence type="ECO:0000259" key="2">
    <source>
        <dbReference type="Pfam" id="PF21788"/>
    </source>
</evidence>
<dbReference type="VEuPathDB" id="VectorBase:RSAN_051788"/>
<dbReference type="Pfam" id="PF21789">
    <property type="entry name" value="TNP-like_RNaseH_C"/>
    <property type="match status" value="1"/>
</dbReference>
<dbReference type="Pfam" id="PF21788">
    <property type="entry name" value="TNP-like_GBD"/>
    <property type="match status" value="1"/>
</dbReference>
<evidence type="ECO:0000259" key="3">
    <source>
        <dbReference type="Pfam" id="PF21789"/>
    </source>
</evidence>
<proteinExistence type="predicted"/>
<feature type="region of interest" description="Disordered" evidence="1">
    <location>
        <begin position="33"/>
        <end position="63"/>
    </location>
</feature>
<dbReference type="InterPro" id="IPR048367">
    <property type="entry name" value="TNP-like_RNaseH_C"/>
</dbReference>
<organism evidence="4 5">
    <name type="scientific">Rhipicephalus sanguineus</name>
    <name type="common">Brown dog tick</name>
    <name type="synonym">Ixodes sanguineus</name>
    <dbReference type="NCBI Taxonomy" id="34632"/>
    <lineage>
        <taxon>Eukaryota</taxon>
        <taxon>Metazoa</taxon>
        <taxon>Ecdysozoa</taxon>
        <taxon>Arthropoda</taxon>
        <taxon>Chelicerata</taxon>
        <taxon>Arachnida</taxon>
        <taxon>Acari</taxon>
        <taxon>Parasitiformes</taxon>
        <taxon>Ixodida</taxon>
        <taxon>Ixodoidea</taxon>
        <taxon>Ixodidae</taxon>
        <taxon>Rhipicephalinae</taxon>
        <taxon>Rhipicephalus</taxon>
        <taxon>Rhipicephalus</taxon>
    </lineage>
</organism>
<feature type="region of interest" description="Disordered" evidence="1">
    <location>
        <begin position="429"/>
        <end position="528"/>
    </location>
</feature>
<feature type="compositionally biased region" description="Basic and acidic residues" evidence="1">
    <location>
        <begin position="457"/>
        <end position="483"/>
    </location>
</feature>
<reference evidence="4" key="1">
    <citation type="journal article" date="2020" name="Cell">
        <title>Large-Scale Comparative Analyses of Tick Genomes Elucidate Their Genetic Diversity and Vector Capacities.</title>
        <authorList>
            <consortium name="Tick Genome and Microbiome Consortium (TIGMIC)"/>
            <person name="Jia N."/>
            <person name="Wang J."/>
            <person name="Shi W."/>
            <person name="Du L."/>
            <person name="Sun Y."/>
            <person name="Zhan W."/>
            <person name="Jiang J.F."/>
            <person name="Wang Q."/>
            <person name="Zhang B."/>
            <person name="Ji P."/>
            <person name="Bell-Sakyi L."/>
            <person name="Cui X.M."/>
            <person name="Yuan T.T."/>
            <person name="Jiang B.G."/>
            <person name="Yang W.F."/>
            <person name="Lam T.T."/>
            <person name="Chang Q.C."/>
            <person name="Ding S.J."/>
            <person name="Wang X.J."/>
            <person name="Zhu J.G."/>
            <person name="Ruan X.D."/>
            <person name="Zhao L."/>
            <person name="Wei J.T."/>
            <person name="Ye R.Z."/>
            <person name="Que T.C."/>
            <person name="Du C.H."/>
            <person name="Zhou Y.H."/>
            <person name="Cheng J.X."/>
            <person name="Dai P.F."/>
            <person name="Guo W.B."/>
            <person name="Han X.H."/>
            <person name="Huang E.J."/>
            <person name="Li L.F."/>
            <person name="Wei W."/>
            <person name="Gao Y.C."/>
            <person name="Liu J.Z."/>
            <person name="Shao H.Z."/>
            <person name="Wang X."/>
            <person name="Wang C.C."/>
            <person name="Yang T.C."/>
            <person name="Huo Q.B."/>
            <person name="Li W."/>
            <person name="Chen H.Y."/>
            <person name="Chen S.E."/>
            <person name="Zhou L.G."/>
            <person name="Ni X.B."/>
            <person name="Tian J.H."/>
            <person name="Sheng Y."/>
            <person name="Liu T."/>
            <person name="Pan Y.S."/>
            <person name="Xia L.Y."/>
            <person name="Li J."/>
            <person name="Zhao F."/>
            <person name="Cao W.C."/>
        </authorList>
    </citation>
    <scope>NUCLEOTIDE SEQUENCE</scope>
    <source>
        <strain evidence="4">Rsan-2018</strain>
    </source>
</reference>
<feature type="domain" description="Transposable element P transposase-like GTP-binding insertion" evidence="2">
    <location>
        <begin position="144"/>
        <end position="242"/>
    </location>
</feature>
<reference evidence="4" key="2">
    <citation type="submission" date="2021-09" db="EMBL/GenBank/DDBJ databases">
        <authorList>
            <person name="Jia N."/>
            <person name="Wang J."/>
            <person name="Shi W."/>
            <person name="Du L."/>
            <person name="Sun Y."/>
            <person name="Zhan W."/>
            <person name="Jiang J."/>
            <person name="Wang Q."/>
            <person name="Zhang B."/>
            <person name="Ji P."/>
            <person name="Sakyi L.B."/>
            <person name="Cui X."/>
            <person name="Yuan T."/>
            <person name="Jiang B."/>
            <person name="Yang W."/>
            <person name="Lam T.T.-Y."/>
            <person name="Chang Q."/>
            <person name="Ding S."/>
            <person name="Wang X."/>
            <person name="Zhu J."/>
            <person name="Ruan X."/>
            <person name="Zhao L."/>
            <person name="Wei J."/>
            <person name="Que T."/>
            <person name="Du C."/>
            <person name="Cheng J."/>
            <person name="Dai P."/>
            <person name="Han X."/>
            <person name="Huang E."/>
            <person name="Gao Y."/>
            <person name="Liu J."/>
            <person name="Shao H."/>
            <person name="Ye R."/>
            <person name="Li L."/>
            <person name="Wei W."/>
            <person name="Wang X."/>
            <person name="Wang C."/>
            <person name="Huo Q."/>
            <person name="Li W."/>
            <person name="Guo W."/>
            <person name="Chen H."/>
            <person name="Chen S."/>
            <person name="Zhou L."/>
            <person name="Zhou L."/>
            <person name="Ni X."/>
            <person name="Tian J."/>
            <person name="Zhou Y."/>
            <person name="Sheng Y."/>
            <person name="Liu T."/>
            <person name="Pan Y."/>
            <person name="Xia L."/>
            <person name="Li J."/>
            <person name="Zhao F."/>
            <person name="Cao W."/>
        </authorList>
    </citation>
    <scope>NUCLEOTIDE SEQUENCE</scope>
    <source>
        <strain evidence="4">Rsan-2018</strain>
        <tissue evidence="4">Larvae</tissue>
    </source>
</reference>
<dbReference type="InterPro" id="IPR048366">
    <property type="entry name" value="TNP-like_GBD"/>
</dbReference>
<evidence type="ECO:0000313" key="4">
    <source>
        <dbReference type="EMBL" id="KAH7973296.1"/>
    </source>
</evidence>
<dbReference type="AlphaFoldDB" id="A0A9D4QBJ8"/>
<name>A0A9D4QBJ8_RHISA</name>